<protein>
    <recommendedName>
        <fullName evidence="3">SS18 N-terminal domain-containing protein</fullName>
    </recommendedName>
</protein>
<dbReference type="AlphaFoldDB" id="M7ZZW9"/>
<dbReference type="eggNOG" id="KOG3227">
    <property type="taxonomic scope" value="Eukaryota"/>
</dbReference>
<evidence type="ECO:0000313" key="4">
    <source>
        <dbReference type="EMBL" id="EMS68708.1"/>
    </source>
</evidence>
<sequence length="420" mass="44425">MGVADGIHLDAVGPALGASVSSIGHGGVEARGAKASPLPGAPNVGGLILSHEKFSKTLVRALGAWLTSARLRVRHDKDTMSYPGSAHRAFICVCSMHIDKIVMGCNDKAVNEVTADGKGKEVTTRMISGRLALDKDWAALCVTHEVSIGCLLTFKSASPANLKVIVFKDDDIEEHLKVFWGRSASGGRFVFLPTPANPPNPPTQPNKEEARAAAMQQAMPMPPAAAAPGVPPSAGLSTEQIQKYLDENKQLILAILENQNLGKLAECAQARPIDGSSHESFYRPQPQPVWYQAQLQKNLLYLAAIADTQPQTTVSRPQMAPPSASPGAGHYMSQVPMFPPRTPLTPQQMQEQQLQQQQAQMLPFAGQMVARPGAVNGMPQAPQVEPAYAAGGASSEPSGTESHRSTGADNDGGSGLADQS</sequence>
<feature type="domain" description="SS18 N-terminal" evidence="3">
    <location>
        <begin position="236"/>
        <end position="271"/>
    </location>
</feature>
<feature type="region of interest" description="Disordered" evidence="2">
    <location>
        <begin position="373"/>
        <end position="420"/>
    </location>
</feature>
<evidence type="ECO:0000256" key="1">
    <source>
        <dbReference type="ARBA" id="ARBA00007945"/>
    </source>
</evidence>
<name>M7ZZW9_TRIUA</name>
<evidence type="ECO:0000259" key="3">
    <source>
        <dbReference type="Pfam" id="PF05030"/>
    </source>
</evidence>
<evidence type="ECO:0000256" key="2">
    <source>
        <dbReference type="SAM" id="MobiDB-lite"/>
    </source>
</evidence>
<dbReference type="Pfam" id="PF05030">
    <property type="entry name" value="SSXT"/>
    <property type="match status" value="1"/>
</dbReference>
<proteinExistence type="inferred from homology"/>
<comment type="similarity">
    <text evidence="1">Belongs to the SS18 family.</text>
</comment>
<accession>M7ZZW9</accession>
<reference evidence="4" key="1">
    <citation type="journal article" date="2013" name="Nature">
        <title>Draft genome of the wheat A-genome progenitor Triticum urartu.</title>
        <authorList>
            <person name="Ling H.Q."/>
            <person name="Zhao S."/>
            <person name="Liu D."/>
            <person name="Wang J."/>
            <person name="Sun H."/>
            <person name="Zhang C."/>
            <person name="Fan H."/>
            <person name="Li D."/>
            <person name="Dong L."/>
            <person name="Tao Y."/>
            <person name="Gao C."/>
            <person name="Wu H."/>
            <person name="Li Y."/>
            <person name="Cui Y."/>
            <person name="Guo X."/>
            <person name="Zheng S."/>
            <person name="Wang B."/>
            <person name="Yu K."/>
            <person name="Liang Q."/>
            <person name="Yang W."/>
            <person name="Lou X."/>
            <person name="Chen J."/>
            <person name="Feng M."/>
            <person name="Jian J."/>
            <person name="Zhang X."/>
            <person name="Luo G."/>
            <person name="Jiang Y."/>
            <person name="Liu J."/>
            <person name="Wang Z."/>
            <person name="Sha Y."/>
            <person name="Zhang B."/>
            <person name="Wu H."/>
            <person name="Tang D."/>
            <person name="Shen Q."/>
            <person name="Xue P."/>
            <person name="Zou S."/>
            <person name="Wang X."/>
            <person name="Liu X."/>
            <person name="Wang F."/>
            <person name="Yang Y."/>
            <person name="An X."/>
            <person name="Dong Z."/>
            <person name="Zhang K."/>
            <person name="Zhang X."/>
            <person name="Luo M.C."/>
            <person name="Dvorak J."/>
            <person name="Tong Y."/>
            <person name="Wang J."/>
            <person name="Yang H."/>
            <person name="Li Z."/>
            <person name="Wang D."/>
            <person name="Zhang A."/>
            <person name="Wang J."/>
        </authorList>
    </citation>
    <scope>NUCLEOTIDE SEQUENCE</scope>
</reference>
<dbReference type="STRING" id="4572.M7ZZW9"/>
<organism evidence="4">
    <name type="scientific">Triticum urartu</name>
    <name type="common">Red wild einkorn</name>
    <name type="synonym">Crithodium urartu</name>
    <dbReference type="NCBI Taxonomy" id="4572"/>
    <lineage>
        <taxon>Eukaryota</taxon>
        <taxon>Viridiplantae</taxon>
        <taxon>Streptophyta</taxon>
        <taxon>Embryophyta</taxon>
        <taxon>Tracheophyta</taxon>
        <taxon>Spermatophyta</taxon>
        <taxon>Magnoliopsida</taxon>
        <taxon>Liliopsida</taxon>
        <taxon>Poales</taxon>
        <taxon>Poaceae</taxon>
        <taxon>BOP clade</taxon>
        <taxon>Pooideae</taxon>
        <taxon>Triticodae</taxon>
        <taxon>Triticeae</taxon>
        <taxon>Triticinae</taxon>
        <taxon>Triticum</taxon>
    </lineage>
</organism>
<dbReference type="EMBL" id="KD002874">
    <property type="protein sequence ID" value="EMS68708.1"/>
    <property type="molecule type" value="Genomic_DNA"/>
</dbReference>
<dbReference type="InterPro" id="IPR007726">
    <property type="entry name" value="SS18_N"/>
</dbReference>
<gene>
    <name evidence="4" type="ORF">TRIUR3_27962</name>
</gene>
<feature type="compositionally biased region" description="Gly residues" evidence="2">
    <location>
        <begin position="410"/>
        <end position="420"/>
    </location>
</feature>